<evidence type="ECO:0008006" key="3">
    <source>
        <dbReference type="Google" id="ProtNLM"/>
    </source>
</evidence>
<dbReference type="RefSeq" id="WP_183570854.1">
    <property type="nucleotide sequence ID" value="NZ_CBCSLB010000029.1"/>
</dbReference>
<protein>
    <recommendedName>
        <fullName evidence="3">Nuclear transport factor 2 family protein</fullName>
    </recommendedName>
</protein>
<proteinExistence type="predicted"/>
<dbReference type="AlphaFoldDB" id="A0A7W5CDT9"/>
<comment type="caution">
    <text evidence="1">The sequence shown here is derived from an EMBL/GenBank/DDBJ whole genome shotgun (WGS) entry which is preliminary data.</text>
</comment>
<dbReference type="SUPFAM" id="SSF54427">
    <property type="entry name" value="NTF2-like"/>
    <property type="match status" value="1"/>
</dbReference>
<reference evidence="1 2" key="1">
    <citation type="submission" date="2020-08" db="EMBL/GenBank/DDBJ databases">
        <title>Genomic Encyclopedia of Type Strains, Phase III (KMG-III): the genomes of soil and plant-associated and newly described type strains.</title>
        <authorList>
            <person name="Whitman W."/>
        </authorList>
    </citation>
    <scope>NUCLEOTIDE SEQUENCE [LARGE SCALE GENOMIC DNA]</scope>
    <source>
        <strain evidence="1 2">CECT 8234</strain>
    </source>
</reference>
<evidence type="ECO:0000313" key="2">
    <source>
        <dbReference type="Proteomes" id="UP000518605"/>
    </source>
</evidence>
<gene>
    <name evidence="1" type="ORF">FHS16_005964</name>
</gene>
<sequence>MIQLPQSVNIYFYSVNDGEPYKFLTAFDEHAYVRDNRREFNGKDAIANWSKTEIFDVKVQYEITNAWEQDDHYFVTASVDGEFDKTNLPDPFLMKHKFKLINGQIKELYVTFA</sequence>
<organism evidence="1 2">
    <name type="scientific">Paenibacillus endophyticus</name>
    <dbReference type="NCBI Taxonomy" id="1294268"/>
    <lineage>
        <taxon>Bacteria</taxon>
        <taxon>Bacillati</taxon>
        <taxon>Bacillota</taxon>
        <taxon>Bacilli</taxon>
        <taxon>Bacillales</taxon>
        <taxon>Paenibacillaceae</taxon>
        <taxon>Paenibacillus</taxon>
    </lineage>
</organism>
<dbReference type="InterPro" id="IPR032710">
    <property type="entry name" value="NTF2-like_dom_sf"/>
</dbReference>
<dbReference type="Gene3D" id="3.10.450.50">
    <property type="match status" value="1"/>
</dbReference>
<dbReference type="EMBL" id="JACHXW010000029">
    <property type="protein sequence ID" value="MBB3155848.1"/>
    <property type="molecule type" value="Genomic_DNA"/>
</dbReference>
<keyword evidence="2" id="KW-1185">Reference proteome</keyword>
<evidence type="ECO:0000313" key="1">
    <source>
        <dbReference type="EMBL" id="MBB3155848.1"/>
    </source>
</evidence>
<dbReference type="Proteomes" id="UP000518605">
    <property type="component" value="Unassembled WGS sequence"/>
</dbReference>
<name>A0A7W5CDT9_9BACL</name>
<accession>A0A7W5CDT9</accession>